<evidence type="ECO:0000256" key="8">
    <source>
        <dbReference type="ARBA" id="ARBA00031423"/>
    </source>
</evidence>
<keyword evidence="5 10" id="KW-0328">Glycosyltransferase</keyword>
<evidence type="ECO:0000259" key="11">
    <source>
        <dbReference type="Pfam" id="PF21226"/>
    </source>
</evidence>
<organism evidence="12 13">
    <name type="scientific">Schaalia radingae</name>
    <dbReference type="NCBI Taxonomy" id="131110"/>
    <lineage>
        <taxon>Bacteria</taxon>
        <taxon>Bacillati</taxon>
        <taxon>Actinomycetota</taxon>
        <taxon>Actinomycetes</taxon>
        <taxon>Actinomycetales</taxon>
        <taxon>Actinomycetaceae</taxon>
        <taxon>Schaalia</taxon>
    </lineage>
</organism>
<dbReference type="EC" id="2.4.1.25" evidence="3 10"/>
<evidence type="ECO:0000256" key="1">
    <source>
        <dbReference type="ARBA" id="ARBA00000439"/>
    </source>
</evidence>
<evidence type="ECO:0000256" key="10">
    <source>
        <dbReference type="RuleBase" id="RU361207"/>
    </source>
</evidence>
<feature type="domain" description="MalQ N-terminal beta-sandwich" evidence="11">
    <location>
        <begin position="78"/>
        <end position="169"/>
    </location>
</feature>
<reference evidence="12 13" key="1">
    <citation type="submission" date="2016-10" db="EMBL/GenBank/DDBJ databases">
        <authorList>
            <person name="Varghese N."/>
            <person name="Submissions S."/>
        </authorList>
    </citation>
    <scope>NUCLEOTIDE SEQUENCE [LARGE SCALE GENOMIC DNA]</scope>
    <source>
        <strain evidence="12 13">DSM 9169</strain>
    </source>
</reference>
<dbReference type="RefSeq" id="WP_070727174.1">
    <property type="nucleotide sequence ID" value="NZ_LT629792.1"/>
</dbReference>
<dbReference type="Pfam" id="PF02446">
    <property type="entry name" value="Glyco_hydro_77"/>
    <property type="match status" value="1"/>
</dbReference>
<dbReference type="SUPFAM" id="SSF51445">
    <property type="entry name" value="(Trans)glycosidases"/>
    <property type="match status" value="1"/>
</dbReference>
<dbReference type="InterPro" id="IPR017853">
    <property type="entry name" value="GH"/>
</dbReference>
<evidence type="ECO:0000256" key="4">
    <source>
        <dbReference type="ARBA" id="ARBA00020295"/>
    </source>
</evidence>
<keyword evidence="6 10" id="KW-0808">Transferase</keyword>
<keyword evidence="13" id="KW-1185">Reference proteome</keyword>
<comment type="catalytic activity">
    <reaction evidence="1 10">
        <text>Transfers a segment of a (1-&gt;4)-alpha-D-glucan to a new position in an acceptor, which may be glucose or a (1-&gt;4)-alpha-D-glucan.</text>
        <dbReference type="EC" id="2.4.1.25"/>
    </reaction>
</comment>
<dbReference type="PANTHER" id="PTHR32438:SF5">
    <property type="entry name" value="4-ALPHA-GLUCANOTRANSFERASE DPE1, CHLOROPLASTIC_AMYLOPLASTIC"/>
    <property type="match status" value="1"/>
</dbReference>
<evidence type="ECO:0000256" key="9">
    <source>
        <dbReference type="ARBA" id="ARBA00031501"/>
    </source>
</evidence>
<gene>
    <name evidence="12" type="ORF">SAMN04489714_1096</name>
</gene>
<sequence>MDLAAPAHTEIDLLRSVAEANGVATHFWDWYGNLVDVEAASLLKVLHALGLPLDEDSTVHDLQRAIEFTEDQQWSTTLPDCTVVREHCARDVPVHVPHGRRVTVSYELESGEGGQCPQLDRWVPPRQIGDQLVGRATFEIPASLPLGWHRLVATVEGGTVFSAPLIVVPDRIDPPALTQSDQQWGTSAQFYSVRSASSWGIGDTADLQDIVSVSAARGAQFVLINPVHACAPISPLENSPYLPVTRRWVNPLYIHPESLPEYAQLSERDRSRVDALREESWGASRTDLIDRDTSWRAKVQALAILHAQPMRPSRRAQFLRFTNEGGDALADFSLWCALIEASGSSVAGNLERDDQPLIPEMLTDTDQIERARVELADRIDFYSWCQWVALEQLRDTQALATELGMSIGIMADLAVGVHPKGSDVWATPTLFAPGMTVGAPPDMYSQQGQNWSQPPWSPRELARCGYRPLRDMIRTVLSHAGAVRIDHIMGLFRLWWIPEGEPASHGTYVSCDHEAMVGVLLLEAQRAGAVLIGEDLGTVEPWVRGYLNDRGILGTSVLWFEKEDSGWPLHADQYRRDVLATVNTHDLPPTSGYLDGVQTTLRDQLGLLVDPVDVVRAGEEIERERMLVRLREYGLLDSPEPSKEEIVTALHRFITMTPSRLVGVALVDAVGDIRPQNLPGTNTEYPNWCVPLCDGSGREVSTERLASDHHMTELFDVVNEALPK</sequence>
<dbReference type="Proteomes" id="UP000198976">
    <property type="component" value="Chromosome I"/>
</dbReference>
<evidence type="ECO:0000256" key="7">
    <source>
        <dbReference type="ARBA" id="ARBA00023277"/>
    </source>
</evidence>
<evidence type="ECO:0000256" key="5">
    <source>
        <dbReference type="ARBA" id="ARBA00022676"/>
    </source>
</evidence>
<proteinExistence type="inferred from homology"/>
<name>A0ABY0V7Q4_9ACTO</name>
<dbReference type="InterPro" id="IPR003385">
    <property type="entry name" value="Glyco_hydro_77"/>
</dbReference>
<evidence type="ECO:0000256" key="3">
    <source>
        <dbReference type="ARBA" id="ARBA00012560"/>
    </source>
</evidence>
<dbReference type="InterPro" id="IPR048458">
    <property type="entry name" value="MalQ_N"/>
</dbReference>
<dbReference type="EMBL" id="LT629792">
    <property type="protein sequence ID" value="SDT94258.1"/>
    <property type="molecule type" value="Genomic_DNA"/>
</dbReference>
<accession>A0ABY0V7Q4</accession>
<keyword evidence="7 10" id="KW-0119">Carbohydrate metabolism</keyword>
<evidence type="ECO:0000313" key="12">
    <source>
        <dbReference type="EMBL" id="SDT94258.1"/>
    </source>
</evidence>
<evidence type="ECO:0000256" key="2">
    <source>
        <dbReference type="ARBA" id="ARBA00005684"/>
    </source>
</evidence>
<dbReference type="NCBIfam" id="TIGR00217">
    <property type="entry name" value="malQ"/>
    <property type="match status" value="1"/>
</dbReference>
<comment type="similarity">
    <text evidence="2 10">Belongs to the disproportionating enzyme family.</text>
</comment>
<evidence type="ECO:0000313" key="13">
    <source>
        <dbReference type="Proteomes" id="UP000198976"/>
    </source>
</evidence>
<dbReference type="Gene3D" id="3.20.20.80">
    <property type="entry name" value="Glycosidases"/>
    <property type="match status" value="1"/>
</dbReference>
<evidence type="ECO:0000256" key="6">
    <source>
        <dbReference type="ARBA" id="ARBA00022679"/>
    </source>
</evidence>
<dbReference type="PANTHER" id="PTHR32438">
    <property type="entry name" value="4-ALPHA-GLUCANOTRANSFERASE DPE1, CHLOROPLASTIC/AMYLOPLASTIC"/>
    <property type="match status" value="1"/>
</dbReference>
<protein>
    <recommendedName>
        <fullName evidence="4 10">4-alpha-glucanotransferase</fullName>
        <ecNumber evidence="3 10">2.4.1.25</ecNumber>
    </recommendedName>
    <alternativeName>
        <fullName evidence="8 10">Amylomaltase</fullName>
    </alternativeName>
    <alternativeName>
        <fullName evidence="9 10">Disproportionating enzyme</fullName>
    </alternativeName>
</protein>
<dbReference type="Pfam" id="PF21226">
    <property type="entry name" value="MalQ_N"/>
    <property type="match status" value="1"/>
</dbReference>